<dbReference type="PANTHER" id="PTHR12670">
    <property type="entry name" value="CERAMIDASE"/>
    <property type="match status" value="1"/>
</dbReference>
<comment type="catalytic activity">
    <reaction evidence="5">
        <text>an N-acylsphing-4-enine + H2O = sphing-4-enine + a fatty acid</text>
        <dbReference type="Rhea" id="RHEA:20856"/>
        <dbReference type="ChEBI" id="CHEBI:15377"/>
        <dbReference type="ChEBI" id="CHEBI:28868"/>
        <dbReference type="ChEBI" id="CHEBI:52639"/>
        <dbReference type="ChEBI" id="CHEBI:57756"/>
        <dbReference type="EC" id="3.5.1.23"/>
    </reaction>
</comment>
<protein>
    <recommendedName>
        <fullName evidence="3 5">Neutral ceramidase</fullName>
        <ecNumber evidence="2 5">3.5.1.23</ecNumber>
    </recommendedName>
</protein>
<evidence type="ECO:0000256" key="4">
    <source>
        <dbReference type="ARBA" id="ARBA00022801"/>
    </source>
</evidence>
<dbReference type="InterPro" id="IPR031331">
    <property type="entry name" value="NEUT/ALK_ceramidase_C"/>
</dbReference>
<evidence type="ECO:0000256" key="5">
    <source>
        <dbReference type="RuleBase" id="RU366019"/>
    </source>
</evidence>
<dbReference type="Pfam" id="PF04734">
    <property type="entry name" value="Ceramidase_alk"/>
    <property type="match status" value="1"/>
</dbReference>
<keyword evidence="5" id="KW-0746">Sphingolipid metabolism</keyword>
<dbReference type="Pfam" id="PF17048">
    <property type="entry name" value="Ceramidse_alk_C"/>
    <property type="match status" value="1"/>
</dbReference>
<name>A0ABN7AHP7_9HEMI</name>
<dbReference type="InterPro" id="IPR006823">
    <property type="entry name" value="Ceramidase_alk"/>
</dbReference>
<evidence type="ECO:0000256" key="1">
    <source>
        <dbReference type="ARBA" id="ARBA00009835"/>
    </source>
</evidence>
<organism evidence="9 10">
    <name type="scientific">Nesidiocoris tenuis</name>
    <dbReference type="NCBI Taxonomy" id="355587"/>
    <lineage>
        <taxon>Eukaryota</taxon>
        <taxon>Metazoa</taxon>
        <taxon>Ecdysozoa</taxon>
        <taxon>Arthropoda</taxon>
        <taxon>Hexapoda</taxon>
        <taxon>Insecta</taxon>
        <taxon>Pterygota</taxon>
        <taxon>Neoptera</taxon>
        <taxon>Paraneoptera</taxon>
        <taxon>Hemiptera</taxon>
        <taxon>Heteroptera</taxon>
        <taxon>Panheteroptera</taxon>
        <taxon>Cimicomorpha</taxon>
        <taxon>Miridae</taxon>
        <taxon>Dicyphina</taxon>
        <taxon>Nesidiocoris</taxon>
    </lineage>
</organism>
<dbReference type="Proteomes" id="UP001307889">
    <property type="component" value="Chromosome 3"/>
</dbReference>
<proteinExistence type="inferred from homology"/>
<evidence type="ECO:0000313" key="9">
    <source>
        <dbReference type="EMBL" id="BES91782.1"/>
    </source>
</evidence>
<feature type="domain" description="Neutral/alkaline non-lysosomal ceramidase N-terminal" evidence="7">
    <location>
        <begin position="19"/>
        <end position="527"/>
    </location>
</feature>
<keyword evidence="4 5" id="KW-0378">Hydrolase</keyword>
<evidence type="ECO:0000256" key="3">
    <source>
        <dbReference type="ARBA" id="ARBA00019235"/>
    </source>
</evidence>
<dbReference type="PANTHER" id="PTHR12670:SF1">
    <property type="entry name" value="NEUTRAL CERAMIDASE"/>
    <property type="match status" value="1"/>
</dbReference>
<evidence type="ECO:0000313" key="10">
    <source>
        <dbReference type="Proteomes" id="UP001307889"/>
    </source>
</evidence>
<evidence type="ECO:0000259" key="8">
    <source>
        <dbReference type="Pfam" id="PF17048"/>
    </source>
</evidence>
<reference evidence="9 10" key="1">
    <citation type="submission" date="2023-09" db="EMBL/GenBank/DDBJ databases">
        <title>Nesidiocoris tenuis whole genome shotgun sequence.</title>
        <authorList>
            <person name="Shibata T."/>
            <person name="Shimoda M."/>
            <person name="Kobayashi T."/>
            <person name="Uehara T."/>
        </authorList>
    </citation>
    <scope>NUCLEOTIDE SEQUENCE [LARGE SCALE GENOMIC DNA]</scope>
    <source>
        <strain evidence="9 10">Japan</strain>
    </source>
</reference>
<dbReference type="EC" id="3.5.1.23" evidence="2 5"/>
<accession>A0ABN7AHP7</accession>
<comment type="similarity">
    <text evidence="1 5">Belongs to the neutral ceramidase family.</text>
</comment>
<evidence type="ECO:0000256" key="6">
    <source>
        <dbReference type="SAM" id="SignalP"/>
    </source>
</evidence>
<dbReference type="InterPro" id="IPR038445">
    <property type="entry name" value="NCDase_C_sf"/>
</dbReference>
<keyword evidence="5" id="KW-0443">Lipid metabolism</keyword>
<evidence type="ECO:0000256" key="2">
    <source>
        <dbReference type="ARBA" id="ARBA00011891"/>
    </source>
</evidence>
<dbReference type="Gene3D" id="2.60.40.2300">
    <property type="entry name" value="Neutral/alkaline non-lysosomal ceramidase, C-terminal domain"/>
    <property type="match status" value="1"/>
</dbReference>
<feature type="chain" id="PRO_5045634218" description="Neutral ceramidase" evidence="6">
    <location>
        <begin position="19"/>
        <end position="691"/>
    </location>
</feature>
<keyword evidence="10" id="KW-1185">Reference proteome</keyword>
<feature type="domain" description="Neutral/alkaline non-lysosomal ceramidase C-terminal" evidence="8">
    <location>
        <begin position="529"/>
        <end position="690"/>
    </location>
</feature>
<evidence type="ECO:0000259" key="7">
    <source>
        <dbReference type="Pfam" id="PF04734"/>
    </source>
</evidence>
<sequence>MAFLIPLVLTALAAGCQCYKIGVGIADITGPPAEVPFMGYAHPKQKGSGIHMRQFARSFIIDNGGKRMVFVSCDMGMMGTFLRMEVLKRLQSEFGGVYDVNNVMISGTHTHSTPGGFLKDFIFDLNSFGFVRDTFESYASGIVRSIVRAHKSMTEGQIFTTSGEVVDANINRSPTSYLRNPPQERAKYKYDTDKTFTQLKFIRKDGRPLGVITWYAVHATSMNNTNHLVSSDNVGYASVLFEKKINSKYTSLVGKGPFVAAFASTNLGDVSPNTAGPRCVPSGAPCDEAMSTCKDKNDACIAFGPGSDMFESTKIIATKIFEKAWQAWKNADHAEVTGDLSIVHQYVNMPGQKVPWTNPATGETIMVKGCKPAMGYSFAAGTTDGPGAFSFKQGTITTNPLWNSITDLLAAPTQEMIECQAPKPILLATGEMTFPFEWQPSIVSTQLVRIGQMAIACVPGEFTTMSGRRMRNVVAKALDLSGPENVIVAGLCNTYSDYITTPEEYAAQRYEAASTIFGPHTLTIYLQQYKNLAAYITNGSAPAPGPTPPDSFSDVISLLPGVVFDSAGWNREFGQCVAQPPQSVKAGTQITVSFVSGHPRNNIRHEGSYLSIERLGDGNQWEIVATDADWETRFIWRRLSSIMGTSEVDIVWDVPADVKPGTYRVRYFGSHKYIYGAIKNYVGVSETFSVS</sequence>
<feature type="signal peptide" evidence="6">
    <location>
        <begin position="1"/>
        <end position="18"/>
    </location>
</feature>
<keyword evidence="6" id="KW-0732">Signal</keyword>
<gene>
    <name evidence="9" type="ORF">NTJ_04590</name>
</gene>
<dbReference type="InterPro" id="IPR031329">
    <property type="entry name" value="NEUT/ALK_ceramidase_N"/>
</dbReference>
<dbReference type="EMBL" id="AP028911">
    <property type="protein sequence ID" value="BES91782.1"/>
    <property type="molecule type" value="Genomic_DNA"/>
</dbReference>